<dbReference type="RefSeq" id="WP_064039281.1">
    <property type="nucleotide sequence ID" value="NZ_LUUJ01000044.1"/>
</dbReference>
<evidence type="ECO:0000313" key="2">
    <source>
        <dbReference type="Proteomes" id="UP000077857"/>
    </source>
</evidence>
<sequence length="243" mass="27707">MQNQQPLFQELTKIGAELLNSVDTVSRAVVNKRLSDSELLQLQTHCAVMGRLAVKLRQHITPNAESNPTSGEVAKAKCALDPHAEKRRWWRLSHRDFKIIIESFRLVKDRYEEALDAERRGVQTEDILNALADAAYYFDQVAHLVFEANVGFEQSMTHFRTDLERVTVAELAPQFDALAKRVDFFIEHQPTGKATHHDLEKLHKLTGIMATAALQCVDDFYPKDWIPETVDKIEFSIGESHAQ</sequence>
<dbReference type="Proteomes" id="UP000077857">
    <property type="component" value="Unassembled WGS sequence"/>
</dbReference>
<dbReference type="EMBL" id="LUUJ01000044">
    <property type="protein sequence ID" value="OAI19857.1"/>
    <property type="molecule type" value="Genomic_DNA"/>
</dbReference>
<dbReference type="AlphaFoldDB" id="A0A177NP72"/>
<name>A0A177NP72_9GAMM</name>
<accession>A0A177NP72</accession>
<comment type="caution">
    <text evidence="1">The sequence shown here is derived from an EMBL/GenBank/DDBJ whole genome shotgun (WGS) entry which is preliminary data.</text>
</comment>
<gene>
    <name evidence="1" type="ORF">A1507_05755</name>
</gene>
<reference evidence="1 2" key="1">
    <citation type="submission" date="2016-03" db="EMBL/GenBank/DDBJ databases">
        <authorList>
            <person name="Ploux O."/>
        </authorList>
    </citation>
    <scope>NUCLEOTIDE SEQUENCE [LARGE SCALE GENOMIC DNA]</scope>
    <source>
        <strain evidence="1 2">R-45378</strain>
    </source>
</reference>
<proteinExistence type="predicted"/>
<protein>
    <submittedName>
        <fullName evidence="1">Uncharacterized protein</fullName>
    </submittedName>
</protein>
<organism evidence="1 2">
    <name type="scientific">Methylomonas koyamae</name>
    <dbReference type="NCBI Taxonomy" id="702114"/>
    <lineage>
        <taxon>Bacteria</taxon>
        <taxon>Pseudomonadati</taxon>
        <taxon>Pseudomonadota</taxon>
        <taxon>Gammaproteobacteria</taxon>
        <taxon>Methylococcales</taxon>
        <taxon>Methylococcaceae</taxon>
        <taxon>Methylomonas</taxon>
    </lineage>
</organism>
<evidence type="ECO:0000313" key="1">
    <source>
        <dbReference type="EMBL" id="OAI19857.1"/>
    </source>
</evidence>